<reference evidence="2" key="1">
    <citation type="submission" date="2021-03" db="EMBL/GenBank/DDBJ databases">
        <title>Genomic Encyclopedia of Type Strains, Phase IV (KMG-IV): sequencing the most valuable type-strain genomes for metagenomic binning, comparative biology and taxonomic classification.</title>
        <authorList>
            <person name="Goeker M."/>
        </authorList>
    </citation>
    <scope>NUCLEOTIDE SEQUENCE</scope>
    <source>
        <strain evidence="2">DSM 23564</strain>
    </source>
</reference>
<dbReference type="AlphaFoldDB" id="A0A8T4GBC3"/>
<organism evidence="2 3">
    <name type="scientific">Halorubrum alkaliphilum</name>
    <dbReference type="NCBI Taxonomy" id="261290"/>
    <lineage>
        <taxon>Archaea</taxon>
        <taxon>Methanobacteriati</taxon>
        <taxon>Methanobacteriota</taxon>
        <taxon>Stenosarchaea group</taxon>
        <taxon>Halobacteria</taxon>
        <taxon>Halobacteriales</taxon>
        <taxon>Haloferacaceae</taxon>
        <taxon>Halorubrum</taxon>
    </lineage>
</organism>
<accession>A0A8T4GBC3</accession>
<keyword evidence="3" id="KW-1185">Reference proteome</keyword>
<gene>
    <name evidence="2" type="ORF">J2751_000395</name>
</gene>
<proteinExistence type="predicted"/>
<feature type="region of interest" description="Disordered" evidence="1">
    <location>
        <begin position="140"/>
        <end position="166"/>
    </location>
</feature>
<evidence type="ECO:0000313" key="2">
    <source>
        <dbReference type="EMBL" id="MBP1921406.1"/>
    </source>
</evidence>
<dbReference type="RefSeq" id="WP_209482786.1">
    <property type="nucleotide sequence ID" value="NZ_JAGGKQ010000002.1"/>
</dbReference>
<sequence>MDEEVSDVDQIDLSFGEDVEPTTSEDLTLRDGSGSIRRRNGRQYDGDPAEVVLRGIQTLGNEEREEVVIDTVPADLGGGDEPEPEEAVLLADDDEELATVDTFADKAFVESQRFVVDNLDFSDLEDGEIDLDEIEITYPENTDLDGADNGDFSVAQESNGPDDREPLRVNNDSFGGNEAVLDISASGFQNEFDGGTIEIVLNTAVVDAIESGEVSLTLKDTEEGVVREFTGSFTN</sequence>
<evidence type="ECO:0000256" key="1">
    <source>
        <dbReference type="SAM" id="MobiDB-lite"/>
    </source>
</evidence>
<comment type="caution">
    <text evidence="2">The sequence shown here is derived from an EMBL/GenBank/DDBJ whole genome shotgun (WGS) entry which is preliminary data.</text>
</comment>
<name>A0A8T4GBC3_9EURY</name>
<evidence type="ECO:0000313" key="3">
    <source>
        <dbReference type="Proteomes" id="UP000823588"/>
    </source>
</evidence>
<dbReference type="EMBL" id="JAGGKQ010000002">
    <property type="protein sequence ID" value="MBP1921406.1"/>
    <property type="molecule type" value="Genomic_DNA"/>
</dbReference>
<protein>
    <submittedName>
        <fullName evidence="2">Uncharacterized protein</fullName>
    </submittedName>
</protein>
<dbReference type="Proteomes" id="UP000823588">
    <property type="component" value="Unassembled WGS sequence"/>
</dbReference>
<feature type="region of interest" description="Disordered" evidence="1">
    <location>
        <begin position="1"/>
        <end position="43"/>
    </location>
</feature>
<feature type="compositionally biased region" description="Acidic residues" evidence="1">
    <location>
        <begin position="1"/>
        <end position="20"/>
    </location>
</feature>